<keyword evidence="6 12" id="KW-0067">ATP-binding</keyword>
<dbReference type="Pfam" id="PF00005">
    <property type="entry name" value="ABC_tran"/>
    <property type="match status" value="1"/>
</dbReference>
<evidence type="ECO:0000256" key="6">
    <source>
        <dbReference type="ARBA" id="ARBA00022840"/>
    </source>
</evidence>
<dbReference type="Proteomes" id="UP001629953">
    <property type="component" value="Unassembled WGS sequence"/>
</dbReference>
<evidence type="ECO:0000256" key="3">
    <source>
        <dbReference type="ARBA" id="ARBA00022505"/>
    </source>
</evidence>
<dbReference type="InterPro" id="IPR050334">
    <property type="entry name" value="Molybdenum_import_ModC"/>
</dbReference>
<feature type="domain" description="Mop" evidence="11">
    <location>
        <begin position="292"/>
        <end position="359"/>
    </location>
</feature>
<dbReference type="InterPro" id="IPR017871">
    <property type="entry name" value="ABC_transporter-like_CS"/>
</dbReference>
<dbReference type="PANTHER" id="PTHR43514">
    <property type="entry name" value="ABC TRANSPORTER I FAMILY MEMBER 10"/>
    <property type="match status" value="1"/>
</dbReference>
<keyword evidence="4" id="KW-0997">Cell inner membrane</keyword>
<dbReference type="Gene3D" id="2.40.50.100">
    <property type="match status" value="1"/>
</dbReference>
<dbReference type="PANTHER" id="PTHR43514:SF10">
    <property type="entry name" value="MOLYBDENUM IMPORT ATP-BINDING PROTEIN MODC 2"/>
    <property type="match status" value="1"/>
</dbReference>
<keyword evidence="13" id="KW-1185">Reference proteome</keyword>
<evidence type="ECO:0000259" key="11">
    <source>
        <dbReference type="PROSITE" id="PS51866"/>
    </source>
</evidence>
<evidence type="ECO:0000256" key="2">
    <source>
        <dbReference type="ARBA" id="ARBA00022475"/>
    </source>
</evidence>
<dbReference type="Pfam" id="PF03459">
    <property type="entry name" value="TOBE"/>
    <property type="match status" value="1"/>
</dbReference>
<dbReference type="InterPro" id="IPR027417">
    <property type="entry name" value="P-loop_NTPase"/>
</dbReference>
<keyword evidence="8" id="KW-0472">Membrane</keyword>
<dbReference type="GO" id="GO:0005524">
    <property type="term" value="F:ATP binding"/>
    <property type="evidence" value="ECO:0007669"/>
    <property type="project" value="UniProtKB-KW"/>
</dbReference>
<keyword evidence="3 9" id="KW-0500">Molybdenum</keyword>
<dbReference type="PROSITE" id="PS00211">
    <property type="entry name" value="ABC_TRANSPORTER_1"/>
    <property type="match status" value="1"/>
</dbReference>
<dbReference type="InterPro" id="IPR003439">
    <property type="entry name" value="ABC_transporter-like_ATP-bd"/>
</dbReference>
<feature type="domain" description="ABC transporter" evidence="10">
    <location>
        <begin position="1"/>
        <end position="235"/>
    </location>
</feature>
<protein>
    <submittedName>
        <fullName evidence="12">Molybdenum ABC transporter ATP-binding protein</fullName>
    </submittedName>
</protein>
<evidence type="ECO:0000256" key="7">
    <source>
        <dbReference type="ARBA" id="ARBA00022967"/>
    </source>
</evidence>
<dbReference type="EMBL" id="JBEQCT010000002">
    <property type="protein sequence ID" value="MFM2484730.1"/>
    <property type="molecule type" value="Genomic_DNA"/>
</dbReference>
<dbReference type="NCBIfam" id="TIGR02142">
    <property type="entry name" value="modC_ABC"/>
    <property type="match status" value="1"/>
</dbReference>
<organism evidence="12 13">
    <name type="scientific">Celerinatantimonas yamalensis</name>
    <dbReference type="NCBI Taxonomy" id="559956"/>
    <lineage>
        <taxon>Bacteria</taxon>
        <taxon>Pseudomonadati</taxon>
        <taxon>Pseudomonadota</taxon>
        <taxon>Gammaproteobacteria</taxon>
        <taxon>Celerinatantimonadaceae</taxon>
        <taxon>Celerinatantimonas</taxon>
    </lineage>
</organism>
<dbReference type="PROSITE" id="PS51866">
    <property type="entry name" value="MOP"/>
    <property type="match status" value="1"/>
</dbReference>
<proteinExistence type="predicted"/>
<dbReference type="InterPro" id="IPR005116">
    <property type="entry name" value="Transp-assoc_OB_typ1"/>
</dbReference>
<reference evidence="12 13" key="1">
    <citation type="journal article" date="2013" name="Int. J. Syst. Evol. Microbiol.">
        <title>Celerinatantimonas yamalensis sp. nov., a cold-adapted diazotrophic bacterium from a cold permafrost brine.</title>
        <authorList>
            <person name="Shcherbakova V."/>
            <person name="Chuvilskaya N."/>
            <person name="Rivkina E."/>
            <person name="Demidov N."/>
            <person name="Uchaeva V."/>
            <person name="Suetin S."/>
            <person name="Suzina N."/>
            <person name="Gilichinsky D."/>
        </authorList>
    </citation>
    <scope>NUCLEOTIDE SEQUENCE [LARGE SCALE GENOMIC DNA]</scope>
    <source>
        <strain evidence="12 13">C7</strain>
    </source>
</reference>
<accession>A0ABW9G506</accession>
<evidence type="ECO:0000256" key="8">
    <source>
        <dbReference type="ARBA" id="ARBA00023136"/>
    </source>
</evidence>
<dbReference type="RefSeq" id="WP_408622915.1">
    <property type="nucleotide sequence ID" value="NZ_JBEQCT010000002.1"/>
</dbReference>
<gene>
    <name evidence="12" type="primary">modC</name>
    <name evidence="12" type="ORF">ABUE30_06575</name>
</gene>
<evidence type="ECO:0000313" key="12">
    <source>
        <dbReference type="EMBL" id="MFM2484730.1"/>
    </source>
</evidence>
<dbReference type="SUPFAM" id="SSF52540">
    <property type="entry name" value="P-loop containing nucleoside triphosphate hydrolases"/>
    <property type="match status" value="1"/>
</dbReference>
<evidence type="ECO:0000313" key="13">
    <source>
        <dbReference type="Proteomes" id="UP001629953"/>
    </source>
</evidence>
<comment type="caution">
    <text evidence="12">The sequence shown here is derived from an EMBL/GenBank/DDBJ whole genome shotgun (WGS) entry which is preliminary data.</text>
</comment>
<evidence type="ECO:0000256" key="5">
    <source>
        <dbReference type="ARBA" id="ARBA00022741"/>
    </source>
</evidence>
<dbReference type="Gene3D" id="3.40.50.300">
    <property type="entry name" value="P-loop containing nucleotide triphosphate hydrolases"/>
    <property type="match status" value="1"/>
</dbReference>
<evidence type="ECO:0000256" key="9">
    <source>
        <dbReference type="PROSITE-ProRule" id="PRU01213"/>
    </source>
</evidence>
<keyword evidence="2" id="KW-1003">Cell membrane</keyword>
<keyword evidence="1" id="KW-0813">Transport</keyword>
<keyword evidence="5" id="KW-0547">Nucleotide-binding</keyword>
<evidence type="ECO:0000256" key="4">
    <source>
        <dbReference type="ARBA" id="ARBA00022519"/>
    </source>
</evidence>
<dbReference type="PROSITE" id="PS50893">
    <property type="entry name" value="ABC_TRANSPORTER_2"/>
    <property type="match status" value="1"/>
</dbReference>
<dbReference type="InterPro" id="IPR008995">
    <property type="entry name" value="Mo/tungstate-bd_C_term_dom"/>
</dbReference>
<dbReference type="SMART" id="SM00382">
    <property type="entry name" value="AAA"/>
    <property type="match status" value="1"/>
</dbReference>
<dbReference type="InterPro" id="IPR011868">
    <property type="entry name" value="ModC_ABC_ATP-bd"/>
</dbReference>
<evidence type="ECO:0000256" key="1">
    <source>
        <dbReference type="ARBA" id="ARBA00022448"/>
    </source>
</evidence>
<sequence length="359" mass="40286">MSELKIRFKRQLREFCLDVDESLPASGISVLFGASGCGKTTILRALAGLERLPNSYCQLADHCWQDESRRLFVPTHRRAIGYVFQEASLFDHLDVRGNLEFGWRQVDRTQRQSRFDDICQLLGIEDKLKRRPYSLSGGERQRVAIARALLTSPELLLMDEPLSALDLARKREFLPYLERLHRELKIPIVYVSHAPEEVIRLADHLVLMEQGSVRLSGPLQQTLLNVQSAHLFADGASSVINAVVTGHHDGLTELSNGKVILYLSKRDLSVGTPIRCRIFASDVSISLTQAQDSSILNRLPAKVVSIDSAANADERLVRLRLHHDEGPELLAQLSGYSCRHLKLAPNLHVWAQLKAVAIL</sequence>
<name>A0ABW9G506_9GAMM</name>
<evidence type="ECO:0000259" key="10">
    <source>
        <dbReference type="PROSITE" id="PS50893"/>
    </source>
</evidence>
<keyword evidence="7" id="KW-1278">Translocase</keyword>
<dbReference type="SUPFAM" id="SSF50331">
    <property type="entry name" value="MOP-like"/>
    <property type="match status" value="1"/>
</dbReference>
<dbReference type="InterPro" id="IPR003593">
    <property type="entry name" value="AAA+_ATPase"/>
</dbReference>
<dbReference type="InterPro" id="IPR004606">
    <property type="entry name" value="Mop_domain"/>
</dbReference>